<dbReference type="PANTHER" id="PTHR30461:SF26">
    <property type="entry name" value="RESOLVASE HOMOLOG YNEB"/>
    <property type="match status" value="1"/>
</dbReference>
<dbReference type="Gene3D" id="3.40.50.1390">
    <property type="entry name" value="Resolvase, N-terminal catalytic domain"/>
    <property type="match status" value="1"/>
</dbReference>
<dbReference type="Pfam" id="PF07508">
    <property type="entry name" value="Recombinase"/>
    <property type="match status" value="1"/>
</dbReference>
<dbReference type="RefSeq" id="WP_080807192.1">
    <property type="nucleotide sequence ID" value="NZ_CP021983.2"/>
</dbReference>
<dbReference type="OrthoDB" id="445127at2"/>
<dbReference type="InterPro" id="IPR050639">
    <property type="entry name" value="SSR_resolvase"/>
</dbReference>
<dbReference type="InterPro" id="IPR038109">
    <property type="entry name" value="DNA_bind_recomb_sf"/>
</dbReference>
<organism evidence="4 5">
    <name type="scientific">Halomicronema hongdechloris C2206</name>
    <dbReference type="NCBI Taxonomy" id="1641165"/>
    <lineage>
        <taxon>Bacteria</taxon>
        <taxon>Bacillati</taxon>
        <taxon>Cyanobacteriota</taxon>
        <taxon>Cyanophyceae</taxon>
        <taxon>Nodosilineales</taxon>
        <taxon>Nodosilineaceae</taxon>
        <taxon>Halomicronema</taxon>
    </lineage>
</organism>
<dbReference type="InterPro" id="IPR006119">
    <property type="entry name" value="Resolv_N"/>
</dbReference>
<dbReference type="KEGG" id="hhg:XM38_033870"/>
<dbReference type="AlphaFoldDB" id="A0A1Z3HQ36"/>
<name>A0A1Z3HQ36_9CYAN</name>
<dbReference type="SUPFAM" id="SSF53041">
    <property type="entry name" value="Resolvase-like"/>
    <property type="match status" value="1"/>
</dbReference>
<dbReference type="EMBL" id="CP021983">
    <property type="protein sequence ID" value="ASC72430.1"/>
    <property type="molecule type" value="Genomic_DNA"/>
</dbReference>
<dbReference type="Proteomes" id="UP000191901">
    <property type="component" value="Chromosome"/>
</dbReference>
<dbReference type="PROSITE" id="PS51737">
    <property type="entry name" value="RECOMBINASE_DNA_BIND"/>
    <property type="match status" value="1"/>
</dbReference>
<reference evidence="4 5" key="1">
    <citation type="journal article" date="2016" name="Biochim. Biophys. Acta">
        <title>Characterization of red-shifted phycobilisomes isolated from the chlorophyll f-containing cyanobacterium Halomicronema hongdechloris.</title>
        <authorList>
            <person name="Li Y."/>
            <person name="Lin Y."/>
            <person name="Garvey C.J."/>
            <person name="Birch D."/>
            <person name="Corkery R.W."/>
            <person name="Loughlin P.C."/>
            <person name="Scheer H."/>
            <person name="Willows R.D."/>
            <person name="Chen M."/>
        </authorList>
    </citation>
    <scope>NUCLEOTIDE SEQUENCE [LARGE SCALE GENOMIC DNA]</scope>
    <source>
        <strain evidence="4 5">C2206</strain>
    </source>
</reference>
<dbReference type="Pfam" id="PF00239">
    <property type="entry name" value="Resolvase"/>
    <property type="match status" value="1"/>
</dbReference>
<evidence type="ECO:0000256" key="2">
    <source>
        <dbReference type="SAM" id="MobiDB-lite"/>
    </source>
</evidence>
<dbReference type="STRING" id="1641165.XM38_07350"/>
<dbReference type="GO" id="GO:0003677">
    <property type="term" value="F:DNA binding"/>
    <property type="evidence" value="ECO:0007669"/>
    <property type="project" value="InterPro"/>
</dbReference>
<proteinExistence type="inferred from homology"/>
<dbReference type="SMART" id="SM00857">
    <property type="entry name" value="Resolvase"/>
    <property type="match status" value="1"/>
</dbReference>
<dbReference type="InterPro" id="IPR011109">
    <property type="entry name" value="DNA_bind_recombinase_dom"/>
</dbReference>
<evidence type="ECO:0000313" key="4">
    <source>
        <dbReference type="EMBL" id="ASC72430.1"/>
    </source>
</evidence>
<dbReference type="InterPro" id="IPR036162">
    <property type="entry name" value="Resolvase-like_N_sf"/>
</dbReference>
<evidence type="ECO:0000313" key="5">
    <source>
        <dbReference type="Proteomes" id="UP000191901"/>
    </source>
</evidence>
<evidence type="ECO:0000259" key="3">
    <source>
        <dbReference type="PROSITE" id="PS51737"/>
    </source>
</evidence>
<dbReference type="Gene3D" id="3.90.1750.20">
    <property type="entry name" value="Putative Large Serine Recombinase, Chain B, Domain 2"/>
    <property type="match status" value="1"/>
</dbReference>
<protein>
    <recommendedName>
        <fullName evidence="3">Recombinase domain-containing protein</fullName>
    </recommendedName>
</protein>
<comment type="similarity">
    <text evidence="1">Belongs to the site-specific recombinase resolvase family.</text>
</comment>
<sequence>MRVVAYLCSNALLESVPAPTVWGDEVDEVYSDRGPWSPPIDRPNLRQLLQDAQVAPPDYVLVRRLEELGDSLETVADRLAQLEGHGVTVIATEQDYPPQNGADNGTETFSHAMTRHQSLWRLSASIQRQQQRQRLQQGHARNRLKALPPPGKAPYGYRRGKDRYALDRAAAPVVRDFFDHFLLFGSVRGAVRHMNAKYGKRIAVSTGHRWLTNPIYRGDLQYHDGGIIQNTHAPILSRQEAAQVDRLLLRNRRLPPRTASAPRSLAGLVVCQRCQSAMRIARVTTPRQQREYLYLRPAACAATPPCRALPYQAVLEKTITAICQELPQAVAALMQASPAAPEDAAVSGPSECSATDLATKQSALEQLPELVTKGILDQDTADLRAYRLHSEIAQLRQQQAQQSPVNLQELAQTVSIPQFWLDLSEAERRFFFREFIRQIQIVREEASWHIALDFIF</sequence>
<dbReference type="GO" id="GO:0000150">
    <property type="term" value="F:DNA strand exchange activity"/>
    <property type="evidence" value="ECO:0007669"/>
    <property type="project" value="InterPro"/>
</dbReference>
<evidence type="ECO:0000256" key="1">
    <source>
        <dbReference type="ARBA" id="ARBA00009913"/>
    </source>
</evidence>
<dbReference type="PANTHER" id="PTHR30461">
    <property type="entry name" value="DNA-INVERTASE FROM LAMBDOID PROPHAGE"/>
    <property type="match status" value="1"/>
</dbReference>
<accession>A0A1Z3HQ36</accession>
<keyword evidence="5" id="KW-1185">Reference proteome</keyword>
<feature type="domain" description="Recombinase" evidence="3">
    <location>
        <begin position="154"/>
        <end position="254"/>
    </location>
</feature>
<feature type="region of interest" description="Disordered" evidence="2">
    <location>
        <begin position="135"/>
        <end position="158"/>
    </location>
</feature>
<gene>
    <name evidence="4" type="ORF">XM38_033870</name>
</gene>